<dbReference type="SUPFAM" id="SSF53098">
    <property type="entry name" value="Ribonuclease H-like"/>
    <property type="match status" value="1"/>
</dbReference>
<name>A0A1I2TAN8_9LACO</name>
<dbReference type="AlphaFoldDB" id="A0A1I2TAN8"/>
<sequence length="108" mass="12714">RNLPDHACPLIHSDQGWQYQLPYYTQRLANHHFVQSMSRKGHCLDNAPVESFFHILKTELLDGLPLFEDITAFQMMVQDYIHFFNYERVSLKTKGMTPVEYQNHAMTA</sequence>
<dbReference type="OrthoDB" id="9781005at2"/>
<proteinExistence type="predicted"/>
<dbReference type="GO" id="GO:0003676">
    <property type="term" value="F:nucleic acid binding"/>
    <property type="evidence" value="ECO:0007669"/>
    <property type="project" value="InterPro"/>
</dbReference>
<evidence type="ECO:0000313" key="3">
    <source>
        <dbReference type="Proteomes" id="UP000182635"/>
    </source>
</evidence>
<dbReference type="PANTHER" id="PTHR46889:SF4">
    <property type="entry name" value="TRANSPOSASE INSO FOR INSERTION SEQUENCE ELEMENT IS911B-RELATED"/>
    <property type="match status" value="1"/>
</dbReference>
<dbReference type="RefSeq" id="WP_143455024.1">
    <property type="nucleotide sequence ID" value="NZ_FOPI01000055.1"/>
</dbReference>
<dbReference type="Gene3D" id="3.30.420.10">
    <property type="entry name" value="Ribonuclease H-like superfamily/Ribonuclease H"/>
    <property type="match status" value="1"/>
</dbReference>
<feature type="domain" description="Integrase catalytic" evidence="1">
    <location>
        <begin position="1"/>
        <end position="106"/>
    </location>
</feature>
<dbReference type="EMBL" id="FOPI01000055">
    <property type="protein sequence ID" value="SFG61922.1"/>
    <property type="molecule type" value="Genomic_DNA"/>
</dbReference>
<dbReference type="GO" id="GO:0015074">
    <property type="term" value="P:DNA integration"/>
    <property type="evidence" value="ECO:0007669"/>
    <property type="project" value="InterPro"/>
</dbReference>
<protein>
    <submittedName>
        <fullName evidence="2">Integrase core domain-containing protein</fullName>
    </submittedName>
</protein>
<dbReference type="PANTHER" id="PTHR46889">
    <property type="entry name" value="TRANSPOSASE INSF FOR INSERTION SEQUENCE IS3B-RELATED"/>
    <property type="match status" value="1"/>
</dbReference>
<dbReference type="InterPro" id="IPR012337">
    <property type="entry name" value="RNaseH-like_sf"/>
</dbReference>
<organism evidence="2 3">
    <name type="scientific">Ligilactobacillus ruminis DSM 20403 = NBRC 102161</name>
    <dbReference type="NCBI Taxonomy" id="1423798"/>
    <lineage>
        <taxon>Bacteria</taxon>
        <taxon>Bacillati</taxon>
        <taxon>Bacillota</taxon>
        <taxon>Bacilli</taxon>
        <taxon>Lactobacillales</taxon>
        <taxon>Lactobacillaceae</taxon>
        <taxon>Ligilactobacillus</taxon>
    </lineage>
</organism>
<dbReference type="InterPro" id="IPR001584">
    <property type="entry name" value="Integrase_cat-core"/>
</dbReference>
<dbReference type="Proteomes" id="UP000182635">
    <property type="component" value="Unassembled WGS sequence"/>
</dbReference>
<accession>A0A1I2TAN8</accession>
<feature type="non-terminal residue" evidence="2">
    <location>
        <position position="1"/>
    </location>
</feature>
<dbReference type="PROSITE" id="PS50994">
    <property type="entry name" value="INTEGRASE"/>
    <property type="match status" value="1"/>
</dbReference>
<dbReference type="Pfam" id="PF13333">
    <property type="entry name" value="rve_2"/>
    <property type="match status" value="1"/>
</dbReference>
<evidence type="ECO:0000259" key="1">
    <source>
        <dbReference type="PROSITE" id="PS50994"/>
    </source>
</evidence>
<reference evidence="3" key="1">
    <citation type="submission" date="2016-10" db="EMBL/GenBank/DDBJ databases">
        <authorList>
            <person name="Varghese N."/>
            <person name="Submissions S."/>
        </authorList>
    </citation>
    <scope>NUCLEOTIDE SEQUENCE [LARGE SCALE GENOMIC DNA]</scope>
    <source>
        <strain evidence="3">DSM 20403</strain>
    </source>
</reference>
<gene>
    <name evidence="2" type="ORF">SAMN02910432_02057</name>
</gene>
<evidence type="ECO:0000313" key="2">
    <source>
        <dbReference type="EMBL" id="SFG61922.1"/>
    </source>
</evidence>
<dbReference type="InterPro" id="IPR036397">
    <property type="entry name" value="RNaseH_sf"/>
</dbReference>
<dbReference type="InterPro" id="IPR050900">
    <property type="entry name" value="Transposase_IS3/IS150/IS904"/>
</dbReference>